<feature type="transmembrane region" description="Helical" evidence="1">
    <location>
        <begin position="34"/>
        <end position="52"/>
    </location>
</feature>
<feature type="transmembrane region" description="Helical" evidence="1">
    <location>
        <begin position="64"/>
        <end position="88"/>
    </location>
</feature>
<organism evidence="5 6">
    <name type="scientific">Solirubrobacter phytolaccae</name>
    <dbReference type="NCBI Taxonomy" id="1404360"/>
    <lineage>
        <taxon>Bacteria</taxon>
        <taxon>Bacillati</taxon>
        <taxon>Actinomycetota</taxon>
        <taxon>Thermoleophilia</taxon>
        <taxon>Solirubrobacterales</taxon>
        <taxon>Solirubrobacteraceae</taxon>
        <taxon>Solirubrobacter</taxon>
    </lineage>
</organism>
<evidence type="ECO:0000256" key="1">
    <source>
        <dbReference type="SAM" id="Phobius"/>
    </source>
</evidence>
<evidence type="ECO:0000259" key="3">
    <source>
        <dbReference type="PROSITE" id="PS51831"/>
    </source>
</evidence>
<feature type="domain" description="HD" evidence="3">
    <location>
        <begin position="248"/>
        <end position="370"/>
    </location>
</feature>
<accession>A0A9X3SBK2</accession>
<dbReference type="PANTHER" id="PTHR45228">
    <property type="entry name" value="CYCLIC DI-GMP PHOSPHODIESTERASE TM_0186-RELATED"/>
    <property type="match status" value="1"/>
</dbReference>
<feature type="chain" id="PRO_5040885042" evidence="2">
    <location>
        <begin position="24"/>
        <end position="443"/>
    </location>
</feature>
<dbReference type="Proteomes" id="UP001147653">
    <property type="component" value="Unassembled WGS sequence"/>
</dbReference>
<keyword evidence="1" id="KW-0812">Transmembrane</keyword>
<name>A0A9X3SBK2_9ACTN</name>
<feature type="transmembrane region" description="Helical" evidence="1">
    <location>
        <begin position="131"/>
        <end position="149"/>
    </location>
</feature>
<dbReference type="Pfam" id="PF13487">
    <property type="entry name" value="HD_5"/>
    <property type="match status" value="1"/>
</dbReference>
<feature type="transmembrane region" description="Helical" evidence="1">
    <location>
        <begin position="196"/>
        <end position="213"/>
    </location>
</feature>
<evidence type="ECO:0000313" key="6">
    <source>
        <dbReference type="Proteomes" id="UP001147653"/>
    </source>
</evidence>
<dbReference type="CDD" id="cd00077">
    <property type="entry name" value="HDc"/>
    <property type="match status" value="1"/>
</dbReference>
<keyword evidence="6" id="KW-1185">Reference proteome</keyword>
<dbReference type="EMBL" id="JAPDDP010000059">
    <property type="protein sequence ID" value="MDA0183711.1"/>
    <property type="molecule type" value="Genomic_DNA"/>
</dbReference>
<dbReference type="SUPFAM" id="SSF109604">
    <property type="entry name" value="HD-domain/PDEase-like"/>
    <property type="match status" value="1"/>
</dbReference>
<dbReference type="SMART" id="SM00471">
    <property type="entry name" value="HDc"/>
    <property type="match status" value="1"/>
</dbReference>
<dbReference type="PROSITE" id="PS51831">
    <property type="entry name" value="HD"/>
    <property type="match status" value="1"/>
</dbReference>
<reference evidence="5" key="1">
    <citation type="submission" date="2022-10" db="EMBL/GenBank/DDBJ databases">
        <title>The WGS of Solirubrobacter phytolaccae KCTC 29190.</title>
        <authorList>
            <person name="Jiang Z."/>
        </authorList>
    </citation>
    <scope>NUCLEOTIDE SEQUENCE</scope>
    <source>
        <strain evidence="5">KCTC 29190</strain>
    </source>
</reference>
<dbReference type="InterPro" id="IPR052020">
    <property type="entry name" value="Cyclic_di-GMP/3'3'-cGAMP_PDE"/>
</dbReference>
<dbReference type="RefSeq" id="WP_270028125.1">
    <property type="nucleotide sequence ID" value="NZ_JAPDDP010000059.1"/>
</dbReference>
<dbReference type="AlphaFoldDB" id="A0A9X3SBK2"/>
<keyword evidence="2" id="KW-0732">Signal</keyword>
<dbReference type="InterPro" id="IPR006675">
    <property type="entry name" value="HDIG_dom"/>
</dbReference>
<dbReference type="InterPro" id="IPR006674">
    <property type="entry name" value="HD_domain"/>
</dbReference>
<feature type="domain" description="HD-GYP" evidence="4">
    <location>
        <begin position="226"/>
        <end position="421"/>
    </location>
</feature>
<feature type="transmembrane region" description="Helical" evidence="1">
    <location>
        <begin position="100"/>
        <end position="119"/>
    </location>
</feature>
<proteinExistence type="predicted"/>
<evidence type="ECO:0000313" key="5">
    <source>
        <dbReference type="EMBL" id="MDA0183711.1"/>
    </source>
</evidence>
<dbReference type="Gene3D" id="1.10.3210.10">
    <property type="entry name" value="Hypothetical protein af1432"/>
    <property type="match status" value="1"/>
</dbReference>
<gene>
    <name evidence="5" type="ORF">OJ997_25605</name>
</gene>
<keyword evidence="1" id="KW-0472">Membrane</keyword>
<dbReference type="PROSITE" id="PS51832">
    <property type="entry name" value="HD_GYP"/>
    <property type="match status" value="1"/>
</dbReference>
<sequence>MSTRSTLLVIAEAAVLAASVAVAALTSTADQWDPAALVVVILALALTSDLFAVSHHGQRISGSFLALVLAMALLGPAPAAAIGIASVVADQLRARTPGRLLLANLATFASFPLIGGLIIDAAGLDPTSAAFPLLVIGVFLLTNLLNFVMIGGHHAFANHVSLAGEFRKIFIPVLPSEILSAALCALVAALYVRTGVAAIALMLLVLLVFQYLLRELLLSRERAERLAALQLGVLVSMIETLALRDRMTARHSAAVARYARAMAVALGWSKDEQELVHTAALLHDIGKFAFPDSILLADARLTDEQWEAVKQHPEDGANIVRRIDGYGPVAEIVHAHHERWDGRGYPRALAGEAIPIGARLIAVADTYDVITARDSYRKPISPTDAVAELRRVSGHQLDPAVVEVFIGLLTAGGLRFAHGDDADFEAELAFGRRVHAHALPRTG</sequence>
<dbReference type="InterPro" id="IPR003607">
    <property type="entry name" value="HD/PDEase_dom"/>
</dbReference>
<keyword evidence="1" id="KW-1133">Transmembrane helix</keyword>
<evidence type="ECO:0000259" key="4">
    <source>
        <dbReference type="PROSITE" id="PS51832"/>
    </source>
</evidence>
<feature type="signal peptide" evidence="2">
    <location>
        <begin position="1"/>
        <end position="23"/>
    </location>
</feature>
<evidence type="ECO:0000256" key="2">
    <source>
        <dbReference type="SAM" id="SignalP"/>
    </source>
</evidence>
<feature type="transmembrane region" description="Helical" evidence="1">
    <location>
        <begin position="169"/>
        <end position="189"/>
    </location>
</feature>
<dbReference type="InterPro" id="IPR037522">
    <property type="entry name" value="HD_GYP_dom"/>
</dbReference>
<dbReference type="NCBIfam" id="TIGR00277">
    <property type="entry name" value="HDIG"/>
    <property type="match status" value="1"/>
</dbReference>
<comment type="caution">
    <text evidence="5">The sequence shown here is derived from an EMBL/GenBank/DDBJ whole genome shotgun (WGS) entry which is preliminary data.</text>
</comment>
<protein>
    <submittedName>
        <fullName evidence="5">HD-GYP domain-containing protein</fullName>
    </submittedName>
</protein>